<keyword evidence="9" id="KW-1185">Reference proteome</keyword>
<dbReference type="Pfam" id="PF00892">
    <property type="entry name" value="EamA"/>
    <property type="match status" value="2"/>
</dbReference>
<feature type="domain" description="EamA" evidence="7">
    <location>
        <begin position="164"/>
        <end position="310"/>
    </location>
</feature>
<feature type="transmembrane region" description="Helical" evidence="6">
    <location>
        <begin position="83"/>
        <end position="102"/>
    </location>
</feature>
<dbReference type="EMBL" id="CP045529">
    <property type="protein sequence ID" value="QFU99666.1"/>
    <property type="molecule type" value="Genomic_DNA"/>
</dbReference>
<dbReference type="KEGG" id="lxl:KDY119_03201"/>
<protein>
    <submittedName>
        <fullName evidence="8">Putative amino-acid metabolite efflux pump</fullName>
    </submittedName>
</protein>
<feature type="transmembrane region" description="Helical" evidence="6">
    <location>
        <begin position="235"/>
        <end position="256"/>
    </location>
</feature>
<comment type="similarity">
    <text evidence="2">Belongs to the EamA transporter family.</text>
</comment>
<evidence type="ECO:0000259" key="7">
    <source>
        <dbReference type="Pfam" id="PF00892"/>
    </source>
</evidence>
<evidence type="ECO:0000256" key="6">
    <source>
        <dbReference type="SAM" id="Phobius"/>
    </source>
</evidence>
<proteinExistence type="inferred from homology"/>
<keyword evidence="4 6" id="KW-1133">Transmembrane helix</keyword>
<feature type="transmembrane region" description="Helical" evidence="6">
    <location>
        <begin position="21"/>
        <end position="42"/>
    </location>
</feature>
<feature type="transmembrane region" description="Helical" evidence="6">
    <location>
        <begin position="137"/>
        <end position="154"/>
    </location>
</feature>
<dbReference type="OrthoDB" id="9812521at2"/>
<evidence type="ECO:0000256" key="3">
    <source>
        <dbReference type="ARBA" id="ARBA00022692"/>
    </source>
</evidence>
<evidence type="ECO:0000256" key="2">
    <source>
        <dbReference type="ARBA" id="ARBA00007362"/>
    </source>
</evidence>
<dbReference type="SUPFAM" id="SSF103481">
    <property type="entry name" value="Multidrug resistance efflux transporter EmrE"/>
    <property type="match status" value="2"/>
</dbReference>
<feature type="transmembrane region" description="Helical" evidence="6">
    <location>
        <begin position="293"/>
        <end position="313"/>
    </location>
</feature>
<comment type="subcellular location">
    <subcellularLocation>
        <location evidence="1">Membrane</location>
        <topology evidence="1">Multi-pass membrane protein</topology>
    </subcellularLocation>
</comment>
<accession>A0A5P9QEI5</accession>
<evidence type="ECO:0000313" key="8">
    <source>
        <dbReference type="EMBL" id="QFU99666.1"/>
    </source>
</evidence>
<evidence type="ECO:0000256" key="4">
    <source>
        <dbReference type="ARBA" id="ARBA00022989"/>
    </source>
</evidence>
<organism evidence="8 9">
    <name type="scientific">Luteimicrobium xylanilyticum</name>
    <dbReference type="NCBI Taxonomy" id="1133546"/>
    <lineage>
        <taxon>Bacteria</taxon>
        <taxon>Bacillati</taxon>
        <taxon>Actinomycetota</taxon>
        <taxon>Actinomycetes</taxon>
        <taxon>Micrococcales</taxon>
        <taxon>Luteimicrobium</taxon>
    </lineage>
</organism>
<evidence type="ECO:0000256" key="5">
    <source>
        <dbReference type="ARBA" id="ARBA00023136"/>
    </source>
</evidence>
<dbReference type="PANTHER" id="PTHR32322">
    <property type="entry name" value="INNER MEMBRANE TRANSPORTER"/>
    <property type="match status" value="1"/>
</dbReference>
<keyword evidence="5 6" id="KW-0472">Membrane</keyword>
<dbReference type="InterPro" id="IPR000620">
    <property type="entry name" value="EamA_dom"/>
</dbReference>
<dbReference type="PANTHER" id="PTHR32322:SF9">
    <property type="entry name" value="AMINO-ACID METABOLITE EFFLUX PUMP-RELATED"/>
    <property type="match status" value="1"/>
</dbReference>
<name>A0A5P9QEI5_9MICO</name>
<evidence type="ECO:0000313" key="9">
    <source>
        <dbReference type="Proteomes" id="UP000326702"/>
    </source>
</evidence>
<dbReference type="InterPro" id="IPR050638">
    <property type="entry name" value="AA-Vitamin_Transporters"/>
</dbReference>
<feature type="domain" description="EamA" evidence="7">
    <location>
        <begin position="25"/>
        <end position="150"/>
    </location>
</feature>
<dbReference type="Proteomes" id="UP000326702">
    <property type="component" value="Chromosome"/>
</dbReference>
<gene>
    <name evidence="8" type="ORF">KDY119_03201</name>
</gene>
<sequence>MVGCGQTRSVPRLPAAPPTSLPPRAAALAVVVAVIWGVNFVVIDEGLGDVPPTLFAAVRFALVVVPAVFFVPRPAARWRDVAAVGACMSLGQFGFLYTALAAGMPAGLASLVLQAQVVLTVLFASLALRETPTRNQLVGVLVGAAGLVVVGLALGARTPLAAFALTLAAAASWAAGNVVSRRIGAASAAAGVSRPTSGLSLTVWSAVVVPVPLFALSLVLDGPGAVGHTLAHPTLAAALSTAYTVYLSTLLGYGIWNSLLARYPASAVVPFTMLVPVVGAATAWLVLGEVPNGGQAAGGVLLLVGVAITTGVLRRRRHAPTPPEVDRHPAHLAK</sequence>
<feature type="transmembrane region" description="Helical" evidence="6">
    <location>
        <begin position="54"/>
        <end position="71"/>
    </location>
</feature>
<dbReference type="GO" id="GO:0016020">
    <property type="term" value="C:membrane"/>
    <property type="evidence" value="ECO:0007669"/>
    <property type="project" value="UniProtKB-SubCell"/>
</dbReference>
<feature type="transmembrane region" description="Helical" evidence="6">
    <location>
        <begin position="108"/>
        <end position="128"/>
    </location>
</feature>
<evidence type="ECO:0000256" key="1">
    <source>
        <dbReference type="ARBA" id="ARBA00004141"/>
    </source>
</evidence>
<feature type="transmembrane region" description="Helical" evidence="6">
    <location>
        <begin position="201"/>
        <end position="220"/>
    </location>
</feature>
<reference evidence="8 9" key="1">
    <citation type="submission" date="2019-10" db="EMBL/GenBank/DDBJ databases">
        <title>Genome sequence of Luteimicrobium xylanilyticum HY-24.</title>
        <authorList>
            <person name="Kim D.Y."/>
            <person name="Park H.-Y."/>
        </authorList>
    </citation>
    <scope>NUCLEOTIDE SEQUENCE [LARGE SCALE GENOMIC DNA]</scope>
    <source>
        <strain evidence="8 9">HY-24</strain>
    </source>
</reference>
<feature type="transmembrane region" description="Helical" evidence="6">
    <location>
        <begin position="160"/>
        <end position="180"/>
    </location>
</feature>
<keyword evidence="3 6" id="KW-0812">Transmembrane</keyword>
<feature type="transmembrane region" description="Helical" evidence="6">
    <location>
        <begin position="268"/>
        <end position="287"/>
    </location>
</feature>
<dbReference type="AlphaFoldDB" id="A0A5P9QEI5"/>
<dbReference type="InterPro" id="IPR037185">
    <property type="entry name" value="EmrE-like"/>
</dbReference>